<dbReference type="InterPro" id="IPR011051">
    <property type="entry name" value="RmlC_Cupin_sf"/>
</dbReference>
<comment type="caution">
    <text evidence="4">The sequence shown here is derived from an EMBL/GenBank/DDBJ whole genome shotgun (WGS) entry which is preliminary data.</text>
</comment>
<dbReference type="InterPro" id="IPR051610">
    <property type="entry name" value="GPI/OXD"/>
</dbReference>
<proteinExistence type="predicted"/>
<keyword evidence="2" id="KW-0732">Signal</keyword>
<evidence type="ECO:0000313" key="4">
    <source>
        <dbReference type="EMBL" id="MDR7133170.1"/>
    </source>
</evidence>
<dbReference type="Pfam" id="PF07883">
    <property type="entry name" value="Cupin_2"/>
    <property type="match status" value="1"/>
</dbReference>
<evidence type="ECO:0000259" key="3">
    <source>
        <dbReference type="Pfam" id="PF07883"/>
    </source>
</evidence>
<feature type="chain" id="PRO_5046550248" evidence="2">
    <location>
        <begin position="35"/>
        <end position="166"/>
    </location>
</feature>
<reference evidence="4 5" key="1">
    <citation type="submission" date="2023-07" db="EMBL/GenBank/DDBJ databases">
        <title>Sorghum-associated microbial communities from plants grown in Nebraska, USA.</title>
        <authorList>
            <person name="Schachtman D."/>
        </authorList>
    </citation>
    <scope>NUCLEOTIDE SEQUENCE [LARGE SCALE GENOMIC DNA]</scope>
    <source>
        <strain evidence="4 5">BE198</strain>
    </source>
</reference>
<organism evidence="4 5">
    <name type="scientific">Lysobacter niastensis</name>
    <dbReference type="NCBI Taxonomy" id="380629"/>
    <lineage>
        <taxon>Bacteria</taxon>
        <taxon>Pseudomonadati</taxon>
        <taxon>Pseudomonadota</taxon>
        <taxon>Gammaproteobacteria</taxon>
        <taxon>Lysobacterales</taxon>
        <taxon>Lysobacteraceae</taxon>
        <taxon>Lysobacter</taxon>
    </lineage>
</organism>
<keyword evidence="1" id="KW-0479">Metal-binding</keyword>
<evidence type="ECO:0000256" key="1">
    <source>
        <dbReference type="ARBA" id="ARBA00022723"/>
    </source>
</evidence>
<sequence>MPPSPRRYRLTAAVLPISIGMIAAAFSFAATAFAQEAVPASSQHGSYVENARDIAVQQPGPHEGLGTTTAYPFFEASPDFDIVFRQRALHPGATIGEHRNDKDEIYYVLSGRGELTLDGKGSEVGPGDAILTRDGSTHALAQRGEQDLVIIVVYRKRAQAVAPNKP</sequence>
<protein>
    <submittedName>
        <fullName evidence="4">Quercetin dioxygenase-like cupin family protein</fullName>
    </submittedName>
</protein>
<evidence type="ECO:0000256" key="2">
    <source>
        <dbReference type="SAM" id="SignalP"/>
    </source>
</evidence>
<dbReference type="EMBL" id="JAVDVY010000001">
    <property type="protein sequence ID" value="MDR7133170.1"/>
    <property type="molecule type" value="Genomic_DNA"/>
</dbReference>
<dbReference type="Proteomes" id="UP001251524">
    <property type="component" value="Unassembled WGS sequence"/>
</dbReference>
<dbReference type="PANTHER" id="PTHR35848">
    <property type="entry name" value="OXALATE-BINDING PROTEIN"/>
    <property type="match status" value="1"/>
</dbReference>
<dbReference type="SUPFAM" id="SSF51182">
    <property type="entry name" value="RmlC-like cupins"/>
    <property type="match status" value="1"/>
</dbReference>
<evidence type="ECO:0000313" key="5">
    <source>
        <dbReference type="Proteomes" id="UP001251524"/>
    </source>
</evidence>
<feature type="signal peptide" evidence="2">
    <location>
        <begin position="1"/>
        <end position="34"/>
    </location>
</feature>
<accession>A0ABU1W734</accession>
<dbReference type="InterPro" id="IPR013096">
    <property type="entry name" value="Cupin_2"/>
</dbReference>
<keyword evidence="5" id="KW-1185">Reference proteome</keyword>
<gene>
    <name evidence="4" type="ORF">J2X06_000354</name>
</gene>
<feature type="domain" description="Cupin type-2" evidence="3">
    <location>
        <begin position="89"/>
        <end position="154"/>
    </location>
</feature>
<dbReference type="InterPro" id="IPR014710">
    <property type="entry name" value="RmlC-like_jellyroll"/>
</dbReference>
<dbReference type="PANTHER" id="PTHR35848:SF6">
    <property type="entry name" value="CUPIN TYPE-2 DOMAIN-CONTAINING PROTEIN"/>
    <property type="match status" value="1"/>
</dbReference>
<dbReference type="RefSeq" id="WP_310057484.1">
    <property type="nucleotide sequence ID" value="NZ_JAVDVY010000001.1"/>
</dbReference>
<dbReference type="Gene3D" id="2.60.120.10">
    <property type="entry name" value="Jelly Rolls"/>
    <property type="match status" value="1"/>
</dbReference>
<name>A0ABU1W734_9GAMM</name>